<dbReference type="GO" id="GO:0031640">
    <property type="term" value="P:killing of cells of another organism"/>
    <property type="evidence" value="ECO:0007669"/>
    <property type="project" value="UniProtKB-KW"/>
</dbReference>
<evidence type="ECO:0000313" key="3">
    <source>
        <dbReference type="EMBL" id="EFP96254.1"/>
    </source>
</evidence>
<evidence type="ECO:0000313" key="4">
    <source>
        <dbReference type="Proteomes" id="UP000002943"/>
    </source>
</evidence>
<keyword evidence="2 3" id="KW-0808">Transferase</keyword>
<keyword evidence="4" id="KW-1185">Reference proteome</keyword>
<dbReference type="Pfam" id="PF02794">
    <property type="entry name" value="HlyC"/>
    <property type="match status" value="1"/>
</dbReference>
<dbReference type="AlphaFoldDB" id="E3BKR0"/>
<comment type="subcellular location">
    <subcellularLocation>
        <location evidence="2">Cytoplasm</location>
    </subcellularLocation>
</comment>
<organism evidence="3 4">
    <name type="scientific">Vibrio caribbeanicus ATCC BAA-2122</name>
    <dbReference type="NCBI Taxonomy" id="796620"/>
    <lineage>
        <taxon>Bacteria</taxon>
        <taxon>Pseudomonadati</taxon>
        <taxon>Pseudomonadota</taxon>
        <taxon>Gammaproteobacteria</taxon>
        <taxon>Vibrionales</taxon>
        <taxon>Vibrionaceae</taxon>
        <taxon>Vibrio</taxon>
    </lineage>
</organism>
<accession>E3BKR0</accession>
<evidence type="ECO:0000256" key="2">
    <source>
        <dbReference type="RuleBase" id="RU368102"/>
    </source>
</evidence>
<proteinExistence type="inferred from homology"/>
<dbReference type="EMBL" id="AEIU01000075">
    <property type="protein sequence ID" value="EFP96254.1"/>
    <property type="molecule type" value="Genomic_DNA"/>
</dbReference>
<dbReference type="GO" id="GO:0016746">
    <property type="term" value="F:acyltransferase activity"/>
    <property type="evidence" value="ECO:0007669"/>
    <property type="project" value="UniProtKB-UniRule"/>
</dbReference>
<dbReference type="eggNOG" id="COG2994">
    <property type="taxonomic scope" value="Bacteria"/>
</dbReference>
<keyword evidence="2" id="KW-0204">Cytolysis</keyword>
<keyword evidence="2" id="KW-0963">Cytoplasm</keyword>
<dbReference type="PRINTS" id="PR01489">
    <property type="entry name" value="RTXTOXINC"/>
</dbReference>
<dbReference type="EC" id="2.3.1.-" evidence="2"/>
<reference evidence="3 4" key="1">
    <citation type="journal article" date="2012" name="Int. J. Syst. Evol. Microbiol.">
        <title>Vibrio caribbeanicus sp. nov., isolated from the marine sponge Scleritoderma cyanea.</title>
        <authorList>
            <person name="Hoffmann M."/>
            <person name="Monday S.R."/>
            <person name="Allard M.W."/>
            <person name="Strain E.A."/>
            <person name="Whittaker P."/>
            <person name="Naum M."/>
            <person name="McCarthy P.J."/>
            <person name="Lopez J.V."/>
            <person name="Fischer M."/>
            <person name="Brown E.W."/>
        </authorList>
    </citation>
    <scope>NUCLEOTIDE SEQUENCE [LARGE SCALE GENOMIC DNA]</scope>
    <source>
        <strain evidence="3 4">ATCC BAA-2122</strain>
    </source>
</reference>
<gene>
    <name evidence="3" type="ORF">VIBC2010_11834</name>
</gene>
<comment type="caution">
    <text evidence="3">The sequence shown here is derived from an EMBL/GenBank/DDBJ whole genome shotgun (WGS) entry which is preliminary data.</text>
</comment>
<dbReference type="GO" id="GO:0005737">
    <property type="term" value="C:cytoplasm"/>
    <property type="evidence" value="ECO:0007669"/>
    <property type="project" value="UniProtKB-SubCell"/>
</dbReference>
<protein>
    <recommendedName>
        <fullName evidence="2">RTX toxin-activating lysine-acyltransferase</fullName>
        <ecNumber evidence="2">2.3.1.-</ecNumber>
    </recommendedName>
</protein>
<dbReference type="InterPro" id="IPR003996">
    <property type="entry name" value="RTX_toxin-activating_protC_bac"/>
</dbReference>
<comment type="function">
    <text evidence="2">Involved in fatty acylation of protoxin at internal lysine residues, thereby converting it to the active toxin.</text>
</comment>
<sequence>MELAPLIRFQGQGEDMKELDNFVQLGQISWLWMNSKLHEDWSTRLMSRNTIPPISLGQYEILHGNDGIPVAYASWAYFSEDAELRYIRDPSLIRLEDWNSGDRLWFVDYVSPFSVKHTLALKSVLRERFSDRFARGLRVTPGGKTGRVLTYFGENVPEGWRTTADEQILSHFSDK</sequence>
<dbReference type="STRING" id="796620.VIBC2010_11834"/>
<dbReference type="Proteomes" id="UP000002943">
    <property type="component" value="Unassembled WGS sequence"/>
</dbReference>
<keyword evidence="2 3" id="KW-0012">Acyltransferase</keyword>
<evidence type="ECO:0000256" key="1">
    <source>
        <dbReference type="ARBA" id="ARBA00005686"/>
    </source>
</evidence>
<name>E3BKR0_9VIBR</name>
<comment type="similarity">
    <text evidence="1 2">Belongs to the RTX toxin acyltransferase family.</text>
</comment>
<dbReference type="GO" id="GO:0009404">
    <property type="term" value="P:toxin metabolic process"/>
    <property type="evidence" value="ECO:0007669"/>
    <property type="project" value="UniProtKB-UniRule"/>
</dbReference>